<dbReference type="Proteomes" id="UP001186974">
    <property type="component" value="Unassembled WGS sequence"/>
</dbReference>
<evidence type="ECO:0000313" key="2">
    <source>
        <dbReference type="Proteomes" id="UP001186974"/>
    </source>
</evidence>
<gene>
    <name evidence="1" type="ORF">LTS18_013684</name>
</gene>
<proteinExistence type="predicted"/>
<organism evidence="1 2">
    <name type="scientific">Coniosporium uncinatum</name>
    <dbReference type="NCBI Taxonomy" id="93489"/>
    <lineage>
        <taxon>Eukaryota</taxon>
        <taxon>Fungi</taxon>
        <taxon>Dikarya</taxon>
        <taxon>Ascomycota</taxon>
        <taxon>Pezizomycotina</taxon>
        <taxon>Dothideomycetes</taxon>
        <taxon>Dothideomycetes incertae sedis</taxon>
        <taxon>Coniosporium</taxon>
    </lineage>
</organism>
<name>A0ACC3DVU0_9PEZI</name>
<sequence length="267" mass="29519">MSEGANLKAPDYTDTEDPPAYSGPSTFQASTSSAAAPQSRTTLPGLPVLSFQHYAPSGSTISRDLTTITIKDPSLTSFLPSLLRFLPRPCIRITGDQKTDYGSGTCDFDSKLDVLRYLMPSTPAHALNYTRISSKEEHGNAMSLQDLAHALLKDTRSPKQICVKRRVTGWSTEYLYGCIHALLQEVDYKGTVTITFPMTHTKVILEPEQKGFASKVKAFFAGATEYEIEAWWEKWKVVVRAGVLAGRKEGWVGMEDLMDAVMMPRQG</sequence>
<keyword evidence="2" id="KW-1185">Reference proteome</keyword>
<reference evidence="1" key="1">
    <citation type="submission" date="2024-09" db="EMBL/GenBank/DDBJ databases">
        <title>Black Yeasts Isolated from many extreme environments.</title>
        <authorList>
            <person name="Coleine C."/>
            <person name="Stajich J.E."/>
            <person name="Selbmann L."/>
        </authorList>
    </citation>
    <scope>NUCLEOTIDE SEQUENCE</scope>
    <source>
        <strain evidence="1">CCFEE 5737</strain>
    </source>
</reference>
<accession>A0ACC3DVU0</accession>
<evidence type="ECO:0000313" key="1">
    <source>
        <dbReference type="EMBL" id="KAK3080732.1"/>
    </source>
</evidence>
<comment type="caution">
    <text evidence="1">The sequence shown here is derived from an EMBL/GenBank/DDBJ whole genome shotgun (WGS) entry which is preliminary data.</text>
</comment>
<protein>
    <submittedName>
        <fullName evidence="1">Uncharacterized protein</fullName>
    </submittedName>
</protein>
<dbReference type="EMBL" id="JAWDJW010000426">
    <property type="protein sequence ID" value="KAK3080732.1"/>
    <property type="molecule type" value="Genomic_DNA"/>
</dbReference>